<accession>A0A5N5K5R8</accession>
<dbReference type="AlphaFoldDB" id="A0A5N5K5R8"/>
<proteinExistence type="predicted"/>
<organism evidence="1 2">
    <name type="scientific">Salix brachista</name>
    <dbReference type="NCBI Taxonomy" id="2182728"/>
    <lineage>
        <taxon>Eukaryota</taxon>
        <taxon>Viridiplantae</taxon>
        <taxon>Streptophyta</taxon>
        <taxon>Embryophyta</taxon>
        <taxon>Tracheophyta</taxon>
        <taxon>Spermatophyta</taxon>
        <taxon>Magnoliopsida</taxon>
        <taxon>eudicotyledons</taxon>
        <taxon>Gunneridae</taxon>
        <taxon>Pentapetalae</taxon>
        <taxon>rosids</taxon>
        <taxon>fabids</taxon>
        <taxon>Malpighiales</taxon>
        <taxon>Salicaceae</taxon>
        <taxon>Saliceae</taxon>
        <taxon>Salix</taxon>
    </lineage>
</organism>
<dbReference type="EMBL" id="VDCV01000014">
    <property type="protein sequence ID" value="KAB5526502.1"/>
    <property type="molecule type" value="Genomic_DNA"/>
</dbReference>
<protein>
    <submittedName>
        <fullName evidence="1">Uncharacterized protein</fullName>
    </submittedName>
</protein>
<keyword evidence="2" id="KW-1185">Reference proteome</keyword>
<dbReference type="Proteomes" id="UP000326939">
    <property type="component" value="Chromosome 14"/>
</dbReference>
<name>A0A5N5K5R8_9ROSI</name>
<evidence type="ECO:0000313" key="1">
    <source>
        <dbReference type="EMBL" id="KAB5526502.1"/>
    </source>
</evidence>
<gene>
    <name evidence="1" type="ORF">DKX38_020349</name>
</gene>
<comment type="caution">
    <text evidence="1">The sequence shown here is derived from an EMBL/GenBank/DDBJ whole genome shotgun (WGS) entry which is preliminary data.</text>
</comment>
<dbReference type="PANTHER" id="PTHR34677:SF1">
    <property type="entry name" value="TRANSMEMBRANE PROTEIN"/>
    <property type="match status" value="1"/>
</dbReference>
<dbReference type="PANTHER" id="PTHR34677">
    <property type="match status" value="1"/>
</dbReference>
<evidence type="ECO:0000313" key="2">
    <source>
        <dbReference type="Proteomes" id="UP000326939"/>
    </source>
</evidence>
<reference evidence="2" key="1">
    <citation type="journal article" date="2019" name="Gigascience">
        <title>De novo genome assembly of the endangered Acer yangbiense, a plant species with extremely small populations endemic to Yunnan Province, China.</title>
        <authorList>
            <person name="Yang J."/>
            <person name="Wariss H.M."/>
            <person name="Tao L."/>
            <person name="Zhang R."/>
            <person name="Yun Q."/>
            <person name="Hollingsworth P."/>
            <person name="Dao Z."/>
            <person name="Luo G."/>
            <person name="Guo H."/>
            <person name="Ma Y."/>
            <person name="Sun W."/>
        </authorList>
    </citation>
    <scope>NUCLEOTIDE SEQUENCE [LARGE SCALE GENOMIC DNA]</scope>
    <source>
        <strain evidence="2">cv. br00</strain>
    </source>
</reference>
<sequence>MSNLQWIGSGQVFCPSASNLEHPNPVTDLDPIGLNMGILVLVEQKNLKSLDIEDLIYDCMEWHKGIPIADCNEYRRSVFVDLRIHIPEKLLQLNDEIRTVQATNNYDNLKFYLYFSEPVLNSSAEILNSLTTSEGVVLPTSGENLVN</sequence>